<accession>L1JNE2</accession>
<feature type="domain" description="Pyridoxamine 5'-phosphate oxidase N-terminal" evidence="1">
    <location>
        <begin position="63"/>
        <end position="140"/>
    </location>
</feature>
<dbReference type="InterPro" id="IPR011576">
    <property type="entry name" value="Pyridox_Oxase_N"/>
</dbReference>
<evidence type="ECO:0000313" key="4">
    <source>
        <dbReference type="Proteomes" id="UP000011087"/>
    </source>
</evidence>
<dbReference type="SUPFAM" id="SSF50475">
    <property type="entry name" value="FMN-binding split barrel"/>
    <property type="match status" value="1"/>
</dbReference>
<keyword evidence="4" id="KW-1185">Reference proteome</keyword>
<dbReference type="InterPro" id="IPR052841">
    <property type="entry name" value="PMP_oxidase-like"/>
</dbReference>
<reference evidence="4" key="2">
    <citation type="submission" date="2012-11" db="EMBL/GenBank/DDBJ databases">
        <authorList>
            <person name="Kuo A."/>
            <person name="Curtis B.A."/>
            <person name="Tanifuji G."/>
            <person name="Burki F."/>
            <person name="Gruber A."/>
            <person name="Irimia M."/>
            <person name="Maruyama S."/>
            <person name="Arias M.C."/>
            <person name="Ball S.G."/>
            <person name="Gile G.H."/>
            <person name="Hirakawa Y."/>
            <person name="Hopkins J.F."/>
            <person name="Rensing S.A."/>
            <person name="Schmutz J."/>
            <person name="Symeonidi A."/>
            <person name="Elias M."/>
            <person name="Eveleigh R.J."/>
            <person name="Herman E.K."/>
            <person name="Klute M.J."/>
            <person name="Nakayama T."/>
            <person name="Obornik M."/>
            <person name="Reyes-Prieto A."/>
            <person name="Armbrust E.V."/>
            <person name="Aves S.J."/>
            <person name="Beiko R.G."/>
            <person name="Coutinho P."/>
            <person name="Dacks J.B."/>
            <person name="Durnford D.G."/>
            <person name="Fast N.M."/>
            <person name="Green B.R."/>
            <person name="Grisdale C."/>
            <person name="Hempe F."/>
            <person name="Henrissat B."/>
            <person name="Hoppner M.P."/>
            <person name="Ishida K.-I."/>
            <person name="Kim E."/>
            <person name="Koreny L."/>
            <person name="Kroth P.G."/>
            <person name="Liu Y."/>
            <person name="Malik S.-B."/>
            <person name="Maier U.G."/>
            <person name="McRose D."/>
            <person name="Mock T."/>
            <person name="Neilson J.A."/>
            <person name="Onodera N.T."/>
            <person name="Poole A.M."/>
            <person name="Pritham E.J."/>
            <person name="Richards T.A."/>
            <person name="Rocap G."/>
            <person name="Roy S.W."/>
            <person name="Sarai C."/>
            <person name="Schaack S."/>
            <person name="Shirato S."/>
            <person name="Slamovits C.H."/>
            <person name="Spencer D.F."/>
            <person name="Suzuki S."/>
            <person name="Worden A.Z."/>
            <person name="Zauner S."/>
            <person name="Barry K."/>
            <person name="Bell C."/>
            <person name="Bharti A.K."/>
            <person name="Crow J.A."/>
            <person name="Grimwood J."/>
            <person name="Kramer R."/>
            <person name="Lindquist E."/>
            <person name="Lucas S."/>
            <person name="Salamov A."/>
            <person name="McFadden G.I."/>
            <person name="Lane C.E."/>
            <person name="Keeling P.J."/>
            <person name="Gray M.W."/>
            <person name="Grigoriev I.V."/>
            <person name="Archibald J.M."/>
        </authorList>
    </citation>
    <scope>NUCLEOTIDE SEQUENCE</scope>
    <source>
        <strain evidence="4">CCMP2712</strain>
    </source>
</reference>
<dbReference type="Pfam" id="PF01243">
    <property type="entry name" value="PNPOx_N"/>
    <property type="match status" value="1"/>
</dbReference>
<dbReference type="PROSITE" id="PS51257">
    <property type="entry name" value="PROKAR_LIPOPROTEIN"/>
    <property type="match status" value="1"/>
</dbReference>
<dbReference type="AlphaFoldDB" id="L1JNE2"/>
<dbReference type="eggNOG" id="ENOG502S89E">
    <property type="taxonomic scope" value="Eukaryota"/>
</dbReference>
<dbReference type="EnsemblProtists" id="EKX50111">
    <property type="protein sequence ID" value="EKX50111"/>
    <property type="gene ID" value="GUITHDRAFT_135304"/>
</dbReference>
<dbReference type="PANTHER" id="PTHR28040:SF1">
    <property type="entry name" value="PYRIDOXAMINE 5'-PHOSPHATE OXIDASE YLR456W HOMOLOG-RELATED"/>
    <property type="match status" value="1"/>
</dbReference>
<dbReference type="KEGG" id="gtt:GUITHDRAFT_135304"/>
<protein>
    <recommendedName>
        <fullName evidence="1">Pyridoxamine 5'-phosphate oxidase N-terminal domain-containing protein</fullName>
    </recommendedName>
</protein>
<dbReference type="PANTHER" id="PTHR28040">
    <property type="entry name" value="PYRIDOXAMINE 5'-PHOSPHATE OXIDASE YLR456W HOMOLOG-RELATED"/>
    <property type="match status" value="1"/>
</dbReference>
<evidence type="ECO:0000259" key="1">
    <source>
        <dbReference type="Pfam" id="PF01243"/>
    </source>
</evidence>
<dbReference type="RefSeq" id="XP_005837091.1">
    <property type="nucleotide sequence ID" value="XM_005837034.1"/>
</dbReference>
<name>L1JNE2_GUITC</name>
<reference evidence="2 4" key="1">
    <citation type="journal article" date="2012" name="Nature">
        <title>Algal genomes reveal evolutionary mosaicism and the fate of nucleomorphs.</title>
        <authorList>
            <consortium name="DOE Joint Genome Institute"/>
            <person name="Curtis B.A."/>
            <person name="Tanifuji G."/>
            <person name="Burki F."/>
            <person name="Gruber A."/>
            <person name="Irimia M."/>
            <person name="Maruyama S."/>
            <person name="Arias M.C."/>
            <person name="Ball S.G."/>
            <person name="Gile G.H."/>
            <person name="Hirakawa Y."/>
            <person name="Hopkins J.F."/>
            <person name="Kuo A."/>
            <person name="Rensing S.A."/>
            <person name="Schmutz J."/>
            <person name="Symeonidi A."/>
            <person name="Elias M."/>
            <person name="Eveleigh R.J."/>
            <person name="Herman E.K."/>
            <person name="Klute M.J."/>
            <person name="Nakayama T."/>
            <person name="Obornik M."/>
            <person name="Reyes-Prieto A."/>
            <person name="Armbrust E.V."/>
            <person name="Aves S.J."/>
            <person name="Beiko R.G."/>
            <person name="Coutinho P."/>
            <person name="Dacks J.B."/>
            <person name="Durnford D.G."/>
            <person name="Fast N.M."/>
            <person name="Green B.R."/>
            <person name="Grisdale C.J."/>
            <person name="Hempel F."/>
            <person name="Henrissat B."/>
            <person name="Hoppner M.P."/>
            <person name="Ishida K."/>
            <person name="Kim E."/>
            <person name="Koreny L."/>
            <person name="Kroth P.G."/>
            <person name="Liu Y."/>
            <person name="Malik S.B."/>
            <person name="Maier U.G."/>
            <person name="McRose D."/>
            <person name="Mock T."/>
            <person name="Neilson J.A."/>
            <person name="Onodera N.T."/>
            <person name="Poole A.M."/>
            <person name="Pritham E.J."/>
            <person name="Richards T.A."/>
            <person name="Rocap G."/>
            <person name="Roy S.W."/>
            <person name="Sarai C."/>
            <person name="Schaack S."/>
            <person name="Shirato S."/>
            <person name="Slamovits C.H."/>
            <person name="Spencer D.F."/>
            <person name="Suzuki S."/>
            <person name="Worden A.Z."/>
            <person name="Zauner S."/>
            <person name="Barry K."/>
            <person name="Bell C."/>
            <person name="Bharti A.K."/>
            <person name="Crow J.A."/>
            <person name="Grimwood J."/>
            <person name="Kramer R."/>
            <person name="Lindquist E."/>
            <person name="Lucas S."/>
            <person name="Salamov A."/>
            <person name="McFadden G.I."/>
            <person name="Lane C.E."/>
            <person name="Keeling P.J."/>
            <person name="Gray M.W."/>
            <person name="Grigoriev I.V."/>
            <person name="Archibald J.M."/>
        </authorList>
    </citation>
    <scope>NUCLEOTIDE SEQUENCE</scope>
    <source>
        <strain evidence="2 4">CCMP2712</strain>
    </source>
</reference>
<dbReference type="InterPro" id="IPR012349">
    <property type="entry name" value="Split_barrel_FMN-bd"/>
</dbReference>
<dbReference type="OrthoDB" id="5300823at2759"/>
<evidence type="ECO:0000313" key="3">
    <source>
        <dbReference type="EnsemblProtists" id="EKX50111"/>
    </source>
</evidence>
<evidence type="ECO:0000313" key="2">
    <source>
        <dbReference type="EMBL" id="EKX50111.1"/>
    </source>
</evidence>
<proteinExistence type="predicted"/>
<dbReference type="Gene3D" id="2.30.110.10">
    <property type="entry name" value="Electron Transport, Fmn-binding Protein, Chain A"/>
    <property type="match status" value="1"/>
</dbReference>
<dbReference type="PaxDb" id="55529-EKX50111"/>
<dbReference type="EMBL" id="JH992979">
    <property type="protein sequence ID" value="EKX50111.1"/>
    <property type="molecule type" value="Genomic_DNA"/>
</dbReference>
<dbReference type="GeneID" id="17306966"/>
<dbReference type="GO" id="GO:0005634">
    <property type="term" value="C:nucleus"/>
    <property type="evidence" value="ECO:0007669"/>
    <property type="project" value="TreeGrafter"/>
</dbReference>
<dbReference type="STRING" id="905079.L1JNE2"/>
<dbReference type="Proteomes" id="UP000011087">
    <property type="component" value="Unassembled WGS sequence"/>
</dbReference>
<reference evidence="3" key="3">
    <citation type="submission" date="2016-03" db="UniProtKB">
        <authorList>
            <consortium name="EnsemblProtists"/>
        </authorList>
    </citation>
    <scope>IDENTIFICATION</scope>
</reference>
<sequence>MSRTMDLAIGAAVGLASGALGCAALYYLMQSRSSEQAQQRLLYGIYRSDNPDADNEESYTPPLPPEVKEMLTSASLCHLSCNDKGDAPHTSLMNFTFVPEEEDLIIMTTRKDTKKYRLLSQRPDVSLLVHDFPQISRYRQIHLEKNRQYENFIEGEDKAVITVKVQRARMCNVKDQVTTWEAGNAKSK</sequence>
<dbReference type="HOGENOM" id="CLU_1443541_0_0_1"/>
<dbReference type="GO" id="GO:0005737">
    <property type="term" value="C:cytoplasm"/>
    <property type="evidence" value="ECO:0007669"/>
    <property type="project" value="TreeGrafter"/>
</dbReference>
<gene>
    <name evidence="2" type="ORF">GUITHDRAFT_135304</name>
</gene>
<organism evidence="2">
    <name type="scientific">Guillardia theta (strain CCMP2712)</name>
    <name type="common">Cryptophyte</name>
    <dbReference type="NCBI Taxonomy" id="905079"/>
    <lineage>
        <taxon>Eukaryota</taxon>
        <taxon>Cryptophyceae</taxon>
        <taxon>Pyrenomonadales</taxon>
        <taxon>Geminigeraceae</taxon>
        <taxon>Guillardia</taxon>
    </lineage>
</organism>